<dbReference type="RefSeq" id="WP_345481673.1">
    <property type="nucleotide sequence ID" value="NZ_BAABLP010000005.1"/>
</dbReference>
<reference evidence="5" key="1">
    <citation type="journal article" date="2019" name="Int. J. Syst. Evol. Microbiol.">
        <title>The Global Catalogue of Microorganisms (GCM) 10K type strain sequencing project: providing services to taxonomists for standard genome sequencing and annotation.</title>
        <authorList>
            <consortium name="The Broad Institute Genomics Platform"/>
            <consortium name="The Broad Institute Genome Sequencing Center for Infectious Disease"/>
            <person name="Wu L."/>
            <person name="Ma J."/>
        </authorList>
    </citation>
    <scope>NUCLEOTIDE SEQUENCE [LARGE SCALE GENOMIC DNA]</scope>
    <source>
        <strain evidence="5">JCM 19015</strain>
    </source>
</reference>
<accession>A0ABP8ZB46</accession>
<dbReference type="InterPro" id="IPR007173">
    <property type="entry name" value="ALO_C"/>
</dbReference>
<dbReference type="InterPro" id="IPR016171">
    <property type="entry name" value="Vanillyl_alc_oxidase_C-sub2"/>
</dbReference>
<dbReference type="InterPro" id="IPR006094">
    <property type="entry name" value="Oxid_FAD_bind_N"/>
</dbReference>
<sequence>MSGAVWTNWGRTSRSTPARVERPRTAEAVAQALLRAGEEGLRVRPVGAGHSFTALARTDGLLLETTGLAGLRAVDRARDRITVGGGTTIAALGRIAARSGLALPNLGDIDRQTIAGAIGTGTHGTGAAFRPIAAQVVGLQLVTTAGEVLEIGEHDPLLPAARVSLGALGVVTAVTLQCVPAFGLAAQERAEPLEPVLAGFASRVAAADHFEFYWFPGTGTALTKTNTRIPVEDVGRRRSRVRRLVDDELVANGLFELTCRVGRAAPALVPSINRLAARTVAERGYRGSSHDVFTSPRRVRFAETEWAVPLERLPEAFDAFRRAVERSRQRISFPVEVRAAAADDSAWLSTSWGRPTAYVSVHCYARDVRRDYLRMAERIFLAAGGRPHWGKLHTRGADDLRRLYPRFDDFAAVQRAFDPDGLLRNRHLDRVLGLA</sequence>
<keyword evidence="1" id="KW-0560">Oxidoreductase</keyword>
<keyword evidence="5" id="KW-1185">Reference proteome</keyword>
<dbReference type="NCBIfam" id="TIGR01679">
    <property type="entry name" value="bact_FAD_ox"/>
    <property type="match status" value="1"/>
</dbReference>
<dbReference type="PANTHER" id="PTHR43762">
    <property type="entry name" value="L-GULONOLACTONE OXIDASE"/>
    <property type="match status" value="1"/>
</dbReference>
<dbReference type="SUPFAM" id="SSF56176">
    <property type="entry name" value="FAD-binding/transporter-associated domain-like"/>
    <property type="match status" value="1"/>
</dbReference>
<dbReference type="InterPro" id="IPR016167">
    <property type="entry name" value="FAD-bd_PCMH_sub1"/>
</dbReference>
<dbReference type="InterPro" id="IPR010031">
    <property type="entry name" value="FAD_lactone_oxidase-like"/>
</dbReference>
<evidence type="ECO:0000313" key="5">
    <source>
        <dbReference type="Proteomes" id="UP001500121"/>
    </source>
</evidence>
<dbReference type="Gene3D" id="3.30.465.10">
    <property type="match status" value="1"/>
</dbReference>
<dbReference type="Proteomes" id="UP001500121">
    <property type="component" value="Unassembled WGS sequence"/>
</dbReference>
<protein>
    <submittedName>
        <fullName evidence="4">D-arabinono-1,4-lactone oxidase</fullName>
    </submittedName>
</protein>
<dbReference type="PANTHER" id="PTHR43762:SF1">
    <property type="entry name" value="D-ARABINONO-1,4-LACTONE OXIDASE"/>
    <property type="match status" value="1"/>
</dbReference>
<evidence type="ECO:0000313" key="4">
    <source>
        <dbReference type="EMBL" id="GAA4751994.1"/>
    </source>
</evidence>
<dbReference type="InterPro" id="IPR036318">
    <property type="entry name" value="FAD-bd_PCMH-like_sf"/>
</dbReference>
<dbReference type="EMBL" id="BAABLP010000005">
    <property type="protein sequence ID" value="GAA4751994.1"/>
    <property type="molecule type" value="Genomic_DNA"/>
</dbReference>
<gene>
    <name evidence="4" type="ORF">GCM10025783_25790</name>
</gene>
<evidence type="ECO:0000259" key="3">
    <source>
        <dbReference type="PROSITE" id="PS51387"/>
    </source>
</evidence>
<name>A0ABP8ZB46_9MICO</name>
<dbReference type="Pfam" id="PF04030">
    <property type="entry name" value="ALO"/>
    <property type="match status" value="1"/>
</dbReference>
<dbReference type="InterPro" id="IPR016166">
    <property type="entry name" value="FAD-bd_PCMH"/>
</dbReference>
<feature type="domain" description="FAD-binding PCMH-type" evidence="3">
    <location>
        <begin position="13"/>
        <end position="181"/>
    </location>
</feature>
<evidence type="ECO:0000256" key="2">
    <source>
        <dbReference type="SAM" id="MobiDB-lite"/>
    </source>
</evidence>
<dbReference type="Pfam" id="PF01565">
    <property type="entry name" value="FAD_binding_4"/>
    <property type="match status" value="1"/>
</dbReference>
<feature type="region of interest" description="Disordered" evidence="2">
    <location>
        <begin position="1"/>
        <end position="21"/>
    </location>
</feature>
<dbReference type="PROSITE" id="PS51387">
    <property type="entry name" value="FAD_PCMH"/>
    <property type="match status" value="1"/>
</dbReference>
<proteinExistence type="predicted"/>
<organism evidence="4 5">
    <name type="scientific">Amnibacterium soli</name>
    <dbReference type="NCBI Taxonomy" id="1282736"/>
    <lineage>
        <taxon>Bacteria</taxon>
        <taxon>Bacillati</taxon>
        <taxon>Actinomycetota</taxon>
        <taxon>Actinomycetes</taxon>
        <taxon>Micrococcales</taxon>
        <taxon>Microbacteriaceae</taxon>
        <taxon>Amnibacterium</taxon>
    </lineage>
</organism>
<dbReference type="Gene3D" id="3.30.43.10">
    <property type="entry name" value="Uridine Diphospho-n-acetylenolpyruvylglucosamine Reductase, domain 2"/>
    <property type="match status" value="1"/>
</dbReference>
<evidence type="ECO:0000256" key="1">
    <source>
        <dbReference type="ARBA" id="ARBA00023002"/>
    </source>
</evidence>
<dbReference type="InterPro" id="IPR016169">
    <property type="entry name" value="FAD-bd_PCMH_sub2"/>
</dbReference>
<comment type="caution">
    <text evidence="4">The sequence shown here is derived from an EMBL/GenBank/DDBJ whole genome shotgun (WGS) entry which is preliminary data.</text>
</comment>
<dbReference type="Gene3D" id="1.10.45.10">
    <property type="entry name" value="Vanillyl-alcohol Oxidase, Chain A, domain 4"/>
    <property type="match status" value="1"/>
</dbReference>
<dbReference type="PIRSF" id="PIRSF000136">
    <property type="entry name" value="LGO_GLO"/>
    <property type="match status" value="1"/>
</dbReference>
<dbReference type="Gene3D" id="3.30.70.2520">
    <property type="match status" value="1"/>
</dbReference>